<name>A0A9K3HJY0_HELAN</name>
<protein>
    <submittedName>
        <fullName evidence="1">Uncharacterized protein</fullName>
    </submittedName>
</protein>
<evidence type="ECO:0000313" key="2">
    <source>
        <dbReference type="Proteomes" id="UP000215914"/>
    </source>
</evidence>
<reference evidence="1" key="2">
    <citation type="submission" date="2020-06" db="EMBL/GenBank/DDBJ databases">
        <title>Helianthus annuus Genome sequencing and assembly Release 2.</title>
        <authorList>
            <person name="Gouzy J."/>
            <person name="Langlade N."/>
            <person name="Munos S."/>
        </authorList>
    </citation>
    <scope>NUCLEOTIDE SEQUENCE</scope>
    <source>
        <tissue evidence="1">Leaves</tissue>
    </source>
</reference>
<organism evidence="1 2">
    <name type="scientific">Helianthus annuus</name>
    <name type="common">Common sunflower</name>
    <dbReference type="NCBI Taxonomy" id="4232"/>
    <lineage>
        <taxon>Eukaryota</taxon>
        <taxon>Viridiplantae</taxon>
        <taxon>Streptophyta</taxon>
        <taxon>Embryophyta</taxon>
        <taxon>Tracheophyta</taxon>
        <taxon>Spermatophyta</taxon>
        <taxon>Magnoliopsida</taxon>
        <taxon>eudicotyledons</taxon>
        <taxon>Gunneridae</taxon>
        <taxon>Pentapetalae</taxon>
        <taxon>asterids</taxon>
        <taxon>campanulids</taxon>
        <taxon>Asterales</taxon>
        <taxon>Asteraceae</taxon>
        <taxon>Asteroideae</taxon>
        <taxon>Heliantheae alliance</taxon>
        <taxon>Heliantheae</taxon>
        <taxon>Helianthus</taxon>
    </lineage>
</organism>
<keyword evidence="2" id="KW-1185">Reference proteome</keyword>
<proteinExistence type="predicted"/>
<evidence type="ECO:0000313" key="1">
    <source>
        <dbReference type="EMBL" id="KAF5779731.1"/>
    </source>
</evidence>
<dbReference type="AlphaFoldDB" id="A0A9K3HJY0"/>
<dbReference type="Proteomes" id="UP000215914">
    <property type="component" value="Unassembled WGS sequence"/>
</dbReference>
<comment type="caution">
    <text evidence="1">The sequence shown here is derived from an EMBL/GenBank/DDBJ whole genome shotgun (WGS) entry which is preliminary data.</text>
</comment>
<reference evidence="1" key="1">
    <citation type="journal article" date="2017" name="Nature">
        <title>The sunflower genome provides insights into oil metabolism, flowering and Asterid evolution.</title>
        <authorList>
            <person name="Badouin H."/>
            <person name="Gouzy J."/>
            <person name="Grassa C.J."/>
            <person name="Murat F."/>
            <person name="Staton S.E."/>
            <person name="Cottret L."/>
            <person name="Lelandais-Briere C."/>
            <person name="Owens G.L."/>
            <person name="Carrere S."/>
            <person name="Mayjonade B."/>
            <person name="Legrand L."/>
            <person name="Gill N."/>
            <person name="Kane N.C."/>
            <person name="Bowers J.E."/>
            <person name="Hubner S."/>
            <person name="Bellec A."/>
            <person name="Berard A."/>
            <person name="Berges H."/>
            <person name="Blanchet N."/>
            <person name="Boniface M.C."/>
            <person name="Brunel D."/>
            <person name="Catrice O."/>
            <person name="Chaidir N."/>
            <person name="Claudel C."/>
            <person name="Donnadieu C."/>
            <person name="Faraut T."/>
            <person name="Fievet G."/>
            <person name="Helmstetter N."/>
            <person name="King M."/>
            <person name="Knapp S.J."/>
            <person name="Lai Z."/>
            <person name="Le Paslier M.C."/>
            <person name="Lippi Y."/>
            <person name="Lorenzon L."/>
            <person name="Mandel J.R."/>
            <person name="Marage G."/>
            <person name="Marchand G."/>
            <person name="Marquand E."/>
            <person name="Bret-Mestries E."/>
            <person name="Morien E."/>
            <person name="Nambeesan S."/>
            <person name="Nguyen T."/>
            <person name="Pegot-Espagnet P."/>
            <person name="Pouilly N."/>
            <person name="Raftis F."/>
            <person name="Sallet E."/>
            <person name="Schiex T."/>
            <person name="Thomas J."/>
            <person name="Vandecasteele C."/>
            <person name="Vares D."/>
            <person name="Vear F."/>
            <person name="Vautrin S."/>
            <person name="Crespi M."/>
            <person name="Mangin B."/>
            <person name="Burke J.M."/>
            <person name="Salse J."/>
            <person name="Munos S."/>
            <person name="Vincourt P."/>
            <person name="Rieseberg L.H."/>
            <person name="Langlade N.B."/>
        </authorList>
    </citation>
    <scope>NUCLEOTIDE SEQUENCE</scope>
    <source>
        <tissue evidence="1">Leaves</tissue>
    </source>
</reference>
<gene>
    <name evidence="1" type="ORF">HanXRQr2_Chr12g0562951</name>
</gene>
<sequence>MVVNSFFHCIINNHVNYNRKNKESQSKLYTIFCFFANNKLKLTTFNNNQFYSKRM</sequence>
<dbReference type="EMBL" id="MNCJ02000327">
    <property type="protein sequence ID" value="KAF5779731.1"/>
    <property type="molecule type" value="Genomic_DNA"/>
</dbReference>
<dbReference type="Gramene" id="mRNA:HanXRQr2_Chr12g0562951">
    <property type="protein sequence ID" value="CDS:HanXRQr2_Chr12g0562951.1"/>
    <property type="gene ID" value="HanXRQr2_Chr12g0562951"/>
</dbReference>
<accession>A0A9K3HJY0</accession>